<feature type="signal peptide" evidence="1">
    <location>
        <begin position="1"/>
        <end position="25"/>
    </location>
</feature>
<dbReference type="OrthoDB" id="341421at2759"/>
<dbReference type="PANTHER" id="PTHR13271:SF137">
    <property type="entry name" value="SET DOMAIN-CONTAINING PROTEIN"/>
    <property type="match status" value="1"/>
</dbReference>
<accession>A0A9K3L4U8</accession>
<protein>
    <submittedName>
        <fullName evidence="2">SET methyltransferase domain containing protein</fullName>
    </submittedName>
</protein>
<evidence type="ECO:0000256" key="1">
    <source>
        <dbReference type="SAM" id="SignalP"/>
    </source>
</evidence>
<feature type="chain" id="PRO_5039933616" evidence="1">
    <location>
        <begin position="26"/>
        <end position="438"/>
    </location>
</feature>
<reference evidence="2" key="2">
    <citation type="submission" date="2021-04" db="EMBL/GenBank/DDBJ databases">
        <authorList>
            <person name="Podell S."/>
        </authorList>
    </citation>
    <scope>NUCLEOTIDE SEQUENCE</scope>
    <source>
        <strain evidence="2">Hildebrandi</strain>
    </source>
</reference>
<proteinExistence type="predicted"/>
<keyword evidence="3" id="KW-1185">Reference proteome</keyword>
<sequence>MVAVPVPPKMATSLALILLAGSASSFSFNPSGTLASRRLVDVDENTPRDVYTMEGWSLNCGVQKADGLELVANYQDGIEDFCAVTQQDLPAGSPVLFVPNEMILSSSKAVQEFGGALQAAERLLTQANLQATIPLFRIFCKILVEYEKGDESPWFPWMNSLPRRYNNGASMTFACFELLPPYAGWLAMKERVNFVNFQKAVQNVPIISEEIRADRNVLKWAYNVVVTRSLTWTDNERLLAPMADMFNHGAQTEVDISFDEQGNCMAFSSRDVPAGTPLRISLGDPTNPSPLFATYGFLDDSSPATFCKLMDKQKEMRELGYDFSNLLFFKDTGDISMEVYDVILYSILAQDPTAQRSFYEACRIGDTETKNAFHQEYFPYTLNELRKHVDDTIIDLDRLLAKAQSKDPRTHPRLPVILKHNNFVKGTFMKVKENLDQM</sequence>
<gene>
    <name evidence="2" type="ORF">IV203_000239</name>
</gene>
<keyword evidence="2" id="KW-0489">Methyltransferase</keyword>
<dbReference type="GO" id="GO:0016279">
    <property type="term" value="F:protein-lysine N-methyltransferase activity"/>
    <property type="evidence" value="ECO:0007669"/>
    <property type="project" value="TreeGrafter"/>
</dbReference>
<dbReference type="GO" id="GO:0032259">
    <property type="term" value="P:methylation"/>
    <property type="evidence" value="ECO:0007669"/>
    <property type="project" value="UniProtKB-KW"/>
</dbReference>
<evidence type="ECO:0000313" key="3">
    <source>
        <dbReference type="Proteomes" id="UP000693970"/>
    </source>
</evidence>
<dbReference type="CDD" id="cd10527">
    <property type="entry name" value="SET_LSMT"/>
    <property type="match status" value="1"/>
</dbReference>
<dbReference type="InterPro" id="IPR050600">
    <property type="entry name" value="SETD3_SETD6_MTase"/>
</dbReference>
<keyword evidence="1" id="KW-0732">Signal</keyword>
<dbReference type="PANTHER" id="PTHR13271">
    <property type="entry name" value="UNCHARACTERIZED PUTATIVE METHYLTRANSFERASE"/>
    <property type="match status" value="1"/>
</dbReference>
<dbReference type="Proteomes" id="UP000693970">
    <property type="component" value="Unassembled WGS sequence"/>
</dbReference>
<comment type="caution">
    <text evidence="2">The sequence shown here is derived from an EMBL/GenBank/DDBJ whole genome shotgun (WGS) entry which is preliminary data.</text>
</comment>
<evidence type="ECO:0000313" key="2">
    <source>
        <dbReference type="EMBL" id="KAG7355553.1"/>
    </source>
</evidence>
<dbReference type="EMBL" id="JAGRRH010000015">
    <property type="protein sequence ID" value="KAG7355553.1"/>
    <property type="molecule type" value="Genomic_DNA"/>
</dbReference>
<reference evidence="2" key="1">
    <citation type="journal article" date="2021" name="Sci. Rep.">
        <title>Diploid genomic architecture of Nitzschia inconspicua, an elite biomass production diatom.</title>
        <authorList>
            <person name="Oliver A."/>
            <person name="Podell S."/>
            <person name="Pinowska A."/>
            <person name="Traller J.C."/>
            <person name="Smith S.R."/>
            <person name="McClure R."/>
            <person name="Beliaev A."/>
            <person name="Bohutskyi P."/>
            <person name="Hill E.A."/>
            <person name="Rabines A."/>
            <person name="Zheng H."/>
            <person name="Allen L.Z."/>
            <person name="Kuo A."/>
            <person name="Grigoriev I.V."/>
            <person name="Allen A.E."/>
            <person name="Hazlebeck D."/>
            <person name="Allen E.E."/>
        </authorList>
    </citation>
    <scope>NUCLEOTIDE SEQUENCE</scope>
    <source>
        <strain evidence="2">Hildebrandi</strain>
    </source>
</reference>
<organism evidence="2 3">
    <name type="scientific">Nitzschia inconspicua</name>
    <dbReference type="NCBI Taxonomy" id="303405"/>
    <lineage>
        <taxon>Eukaryota</taxon>
        <taxon>Sar</taxon>
        <taxon>Stramenopiles</taxon>
        <taxon>Ochrophyta</taxon>
        <taxon>Bacillariophyta</taxon>
        <taxon>Bacillariophyceae</taxon>
        <taxon>Bacillariophycidae</taxon>
        <taxon>Bacillariales</taxon>
        <taxon>Bacillariaceae</taxon>
        <taxon>Nitzschia</taxon>
    </lineage>
</organism>
<name>A0A9K3L4U8_9STRA</name>
<keyword evidence="2" id="KW-0808">Transferase</keyword>
<dbReference type="AlphaFoldDB" id="A0A9K3L4U8"/>